<gene>
    <name evidence="1" type="ORF">Cabys_2699</name>
</gene>
<evidence type="ECO:0000313" key="1">
    <source>
        <dbReference type="EMBL" id="APF19447.1"/>
    </source>
</evidence>
<sequence>MNLDFQDFIDLLLRGKDNPANPKIKQTIVQNICTGLPFRESHSGWRREIFSFLHCSTLSSTTLSA</sequence>
<proteinExistence type="predicted"/>
<reference evidence="1 2" key="1">
    <citation type="submission" date="2016-11" db="EMBL/GenBank/DDBJ databases">
        <title>Genomic analysis of Caldithrix abyssi and proposal of a novel bacterial phylum Caldithrichaeota.</title>
        <authorList>
            <person name="Kublanov I."/>
            <person name="Sigalova O."/>
            <person name="Gavrilov S."/>
            <person name="Lebedinsky A."/>
            <person name="Ivanova N."/>
            <person name="Daum C."/>
            <person name="Reddy T."/>
            <person name="Klenk H.P."/>
            <person name="Goker M."/>
            <person name="Reva O."/>
            <person name="Miroshnichenko M."/>
            <person name="Kyprides N."/>
            <person name="Woyke T."/>
            <person name="Gelfand M."/>
        </authorList>
    </citation>
    <scope>NUCLEOTIDE SEQUENCE [LARGE SCALE GENOMIC DNA]</scope>
    <source>
        <strain evidence="1 2">LF13</strain>
    </source>
</reference>
<organism evidence="1 2">
    <name type="scientific">Caldithrix abyssi DSM 13497</name>
    <dbReference type="NCBI Taxonomy" id="880073"/>
    <lineage>
        <taxon>Bacteria</taxon>
        <taxon>Pseudomonadati</taxon>
        <taxon>Calditrichota</taxon>
        <taxon>Calditrichia</taxon>
        <taxon>Calditrichales</taxon>
        <taxon>Calditrichaceae</taxon>
        <taxon>Caldithrix</taxon>
    </lineage>
</organism>
<evidence type="ECO:0000313" key="2">
    <source>
        <dbReference type="Proteomes" id="UP000183868"/>
    </source>
</evidence>
<dbReference type="EMBL" id="CP018099">
    <property type="protein sequence ID" value="APF19447.1"/>
    <property type="molecule type" value="Genomic_DNA"/>
</dbReference>
<dbReference type="KEGG" id="caby:Cabys_2699"/>
<accession>A0A1J1C9W2</accession>
<protein>
    <submittedName>
        <fullName evidence="1">Uncharacterized protein</fullName>
    </submittedName>
</protein>
<dbReference type="Proteomes" id="UP000183868">
    <property type="component" value="Chromosome"/>
</dbReference>
<dbReference type="AlphaFoldDB" id="A0A1J1C9W2"/>
<name>A0A1J1C9W2_CALAY</name>